<feature type="compositionally biased region" description="Basic and acidic residues" evidence="1">
    <location>
        <begin position="52"/>
        <end position="62"/>
    </location>
</feature>
<organism evidence="2 3">
    <name type="scientific">Coccidioides immitis RMSCC 2394</name>
    <dbReference type="NCBI Taxonomy" id="404692"/>
    <lineage>
        <taxon>Eukaryota</taxon>
        <taxon>Fungi</taxon>
        <taxon>Dikarya</taxon>
        <taxon>Ascomycota</taxon>
        <taxon>Pezizomycotina</taxon>
        <taxon>Eurotiomycetes</taxon>
        <taxon>Eurotiomycetidae</taxon>
        <taxon>Onygenales</taxon>
        <taxon>Onygenaceae</taxon>
        <taxon>Coccidioides</taxon>
    </lineage>
</organism>
<dbReference type="Proteomes" id="UP000054565">
    <property type="component" value="Unassembled WGS sequence"/>
</dbReference>
<sequence>MADERRFQRRPGSPANSRSAHWCPIVIRRITIMLVSVLCIEARPFPKKRQKKKEEKEQDKNSTSHRLPGSSHRTAREPLTAGSPWAVEQPGEIGRSGFKNPCCWGDN</sequence>
<dbReference type="EMBL" id="DS028093">
    <property type="protein sequence ID" value="KMP00461.1"/>
    <property type="molecule type" value="Genomic_DNA"/>
</dbReference>
<dbReference type="AlphaFoldDB" id="A0A0J6XW81"/>
<evidence type="ECO:0000313" key="2">
    <source>
        <dbReference type="EMBL" id="KMP00461.1"/>
    </source>
</evidence>
<feature type="region of interest" description="Disordered" evidence="1">
    <location>
        <begin position="46"/>
        <end position="107"/>
    </location>
</feature>
<gene>
    <name evidence="2" type="ORF">CIRG_00603</name>
</gene>
<protein>
    <submittedName>
        <fullName evidence="2">Uncharacterized protein</fullName>
    </submittedName>
</protein>
<evidence type="ECO:0000256" key="1">
    <source>
        <dbReference type="SAM" id="MobiDB-lite"/>
    </source>
</evidence>
<accession>A0A0J6XW81</accession>
<reference evidence="3" key="1">
    <citation type="journal article" date="2010" name="Genome Res.">
        <title>Population genomic sequencing of Coccidioides fungi reveals recent hybridization and transposon control.</title>
        <authorList>
            <person name="Neafsey D.E."/>
            <person name="Barker B.M."/>
            <person name="Sharpton T.J."/>
            <person name="Stajich J.E."/>
            <person name="Park D.J."/>
            <person name="Whiston E."/>
            <person name="Hung C.-Y."/>
            <person name="McMahan C."/>
            <person name="White J."/>
            <person name="Sykes S."/>
            <person name="Heiman D."/>
            <person name="Young S."/>
            <person name="Zeng Q."/>
            <person name="Abouelleil A."/>
            <person name="Aftuck L."/>
            <person name="Bessette D."/>
            <person name="Brown A."/>
            <person name="FitzGerald M."/>
            <person name="Lui A."/>
            <person name="Macdonald J.P."/>
            <person name="Priest M."/>
            <person name="Orbach M.J."/>
            <person name="Galgiani J.N."/>
            <person name="Kirkland T.N."/>
            <person name="Cole G.T."/>
            <person name="Birren B.W."/>
            <person name="Henn M.R."/>
            <person name="Taylor J.W."/>
            <person name="Rounsley S.D."/>
        </authorList>
    </citation>
    <scope>NUCLEOTIDE SEQUENCE [LARGE SCALE GENOMIC DNA]</scope>
    <source>
        <strain evidence="3">RMSCC 2394</strain>
    </source>
</reference>
<proteinExistence type="predicted"/>
<evidence type="ECO:0000313" key="3">
    <source>
        <dbReference type="Proteomes" id="UP000054565"/>
    </source>
</evidence>
<name>A0A0J6XW81_COCIT</name>